<accession>A0ABP3JCN7</accession>
<dbReference type="EMBL" id="BAAABY010000009">
    <property type="protein sequence ID" value="GAA0449592.1"/>
    <property type="molecule type" value="Genomic_DNA"/>
</dbReference>
<keyword evidence="2" id="KW-1185">Reference proteome</keyword>
<proteinExistence type="predicted"/>
<dbReference type="RefSeq" id="WP_346093578.1">
    <property type="nucleotide sequence ID" value="NZ_BAAABY010000009.1"/>
</dbReference>
<name>A0ABP3JCN7_9ACTN</name>
<comment type="caution">
    <text evidence="1">The sequence shown here is derived from an EMBL/GenBank/DDBJ whole genome shotgun (WGS) entry which is preliminary data.</text>
</comment>
<dbReference type="Proteomes" id="UP001500909">
    <property type="component" value="Unassembled WGS sequence"/>
</dbReference>
<evidence type="ECO:0000313" key="2">
    <source>
        <dbReference type="Proteomes" id="UP001500909"/>
    </source>
</evidence>
<organism evidence="1 2">
    <name type="scientific">Streptomyces olivaceiscleroticus</name>
    <dbReference type="NCBI Taxonomy" id="68245"/>
    <lineage>
        <taxon>Bacteria</taxon>
        <taxon>Bacillati</taxon>
        <taxon>Actinomycetota</taxon>
        <taxon>Actinomycetes</taxon>
        <taxon>Kitasatosporales</taxon>
        <taxon>Streptomycetaceae</taxon>
        <taxon>Streptomyces</taxon>
    </lineage>
</organism>
<sequence length="94" mass="9388">MTKWSSWTTTGVIAGPGGVATVEAGAVTGDVTVHTTWSADDGLALVAVQYTGASDWFTMAGGPAHCASEAESRDLHQAAVEAARRGGGATVPAT</sequence>
<gene>
    <name evidence="1" type="ORF">GCM10010361_12060</name>
</gene>
<protein>
    <submittedName>
        <fullName evidence="1">Uncharacterized protein</fullName>
    </submittedName>
</protein>
<reference evidence="2" key="1">
    <citation type="journal article" date="2019" name="Int. J. Syst. Evol. Microbiol.">
        <title>The Global Catalogue of Microorganisms (GCM) 10K type strain sequencing project: providing services to taxonomists for standard genome sequencing and annotation.</title>
        <authorList>
            <consortium name="The Broad Institute Genomics Platform"/>
            <consortium name="The Broad Institute Genome Sequencing Center for Infectious Disease"/>
            <person name="Wu L."/>
            <person name="Ma J."/>
        </authorList>
    </citation>
    <scope>NUCLEOTIDE SEQUENCE [LARGE SCALE GENOMIC DNA]</scope>
    <source>
        <strain evidence="2">JCM 4805</strain>
    </source>
</reference>
<evidence type="ECO:0000313" key="1">
    <source>
        <dbReference type="EMBL" id="GAA0449592.1"/>
    </source>
</evidence>